<dbReference type="EMBL" id="AP022567">
    <property type="protein sequence ID" value="BBX36599.1"/>
    <property type="molecule type" value="Genomic_DNA"/>
</dbReference>
<evidence type="ECO:0000313" key="2">
    <source>
        <dbReference type="Proteomes" id="UP000465622"/>
    </source>
</evidence>
<reference evidence="1 2" key="1">
    <citation type="journal article" date="2019" name="Emerg. Microbes Infect.">
        <title>Comprehensive subspecies identification of 175 nontuberculous mycobacteria species based on 7547 genomic profiles.</title>
        <authorList>
            <person name="Matsumoto Y."/>
            <person name="Kinjo T."/>
            <person name="Motooka D."/>
            <person name="Nabeya D."/>
            <person name="Jung N."/>
            <person name="Uechi K."/>
            <person name="Horii T."/>
            <person name="Iida T."/>
            <person name="Fujita J."/>
            <person name="Nakamura S."/>
        </authorList>
    </citation>
    <scope>NUCLEOTIDE SEQUENCE [LARGE SCALE GENOMIC DNA]</scope>
    <source>
        <strain evidence="1 2">JCM 12375</strain>
    </source>
</reference>
<proteinExistence type="predicted"/>
<dbReference type="Proteomes" id="UP000465622">
    <property type="component" value="Chromosome"/>
</dbReference>
<keyword evidence="2" id="KW-1185">Reference proteome</keyword>
<gene>
    <name evidence="1" type="ORF">MMAGJ_58810</name>
</gene>
<accession>A0ABM7I134</accession>
<sequence>MELITTEIEPMVETEPARFRRSPSTLKAPKAPKGMKPCSADGCAYPPERVGLCAQHRRTLRLTAKISDAVREFLNSAEILAEGGNGLIENRLIEDQVIEAGECLAQGLGLLASTQFDDPLFWNPSAIHIEDRNWREKLPERWRVEFVWRIAETDDIGELDETGTDNIGEIENDEIGVMAL</sequence>
<dbReference type="RefSeq" id="WP_131524848.1">
    <property type="nucleotide sequence ID" value="NZ_AP022567.1"/>
</dbReference>
<organism evidence="1 2">
    <name type="scientific">Mycolicibacterium mageritense</name>
    <name type="common">Mycobacterium mageritense</name>
    <dbReference type="NCBI Taxonomy" id="53462"/>
    <lineage>
        <taxon>Bacteria</taxon>
        <taxon>Bacillati</taxon>
        <taxon>Actinomycetota</taxon>
        <taxon>Actinomycetes</taxon>
        <taxon>Mycobacteriales</taxon>
        <taxon>Mycobacteriaceae</taxon>
        <taxon>Mycolicibacterium</taxon>
    </lineage>
</organism>
<protein>
    <submittedName>
        <fullName evidence="1">Uncharacterized protein</fullName>
    </submittedName>
</protein>
<evidence type="ECO:0000313" key="1">
    <source>
        <dbReference type="EMBL" id="BBX36599.1"/>
    </source>
</evidence>
<name>A0ABM7I134_MYCME</name>